<name>W8BDR7_CERCA</name>
<dbReference type="GeneID" id="101454193"/>
<dbReference type="Proteomes" id="UP000606786">
    <property type="component" value="Unassembled WGS sequence"/>
</dbReference>
<feature type="transmembrane region" description="Helical" evidence="2">
    <location>
        <begin position="71"/>
        <end position="92"/>
    </location>
</feature>
<dbReference type="InterPro" id="IPR026508">
    <property type="entry name" value="TMEM164"/>
</dbReference>
<reference evidence="4" key="1">
    <citation type="submission" date="2013-07" db="EMBL/GenBank/DDBJ databases">
        <authorList>
            <person name="Geib S."/>
        </authorList>
    </citation>
    <scope>NUCLEOTIDE SEQUENCE</scope>
</reference>
<proteinExistence type="evidence at transcript level"/>
<feature type="transmembrane region" description="Helical" evidence="2">
    <location>
        <begin position="155"/>
        <end position="172"/>
    </location>
</feature>
<dbReference type="EMBL" id="GAMC01009718">
    <property type="protein sequence ID" value="JAB96837.1"/>
    <property type="molecule type" value="mRNA"/>
</dbReference>
<dbReference type="OrthoDB" id="17328at2759"/>
<accession>W8BDR7</accession>
<evidence type="ECO:0000313" key="5">
    <source>
        <dbReference type="Proteomes" id="UP000606786"/>
    </source>
</evidence>
<feature type="transmembrane region" description="Helical" evidence="2">
    <location>
        <begin position="193"/>
        <end position="212"/>
    </location>
</feature>
<keyword evidence="5" id="KW-1185">Reference proteome</keyword>
<dbReference type="PANTHER" id="PTHR20948:SF2">
    <property type="entry name" value="TRANSMEMBRANE PROTEIN 164"/>
    <property type="match status" value="1"/>
</dbReference>
<organism evidence="4">
    <name type="scientific">Ceratitis capitata</name>
    <name type="common">Mediterranean fruit fly</name>
    <name type="synonym">Tephritis capitata</name>
    <dbReference type="NCBI Taxonomy" id="7213"/>
    <lineage>
        <taxon>Eukaryota</taxon>
        <taxon>Metazoa</taxon>
        <taxon>Ecdysozoa</taxon>
        <taxon>Arthropoda</taxon>
        <taxon>Hexapoda</taxon>
        <taxon>Insecta</taxon>
        <taxon>Pterygota</taxon>
        <taxon>Neoptera</taxon>
        <taxon>Endopterygota</taxon>
        <taxon>Diptera</taxon>
        <taxon>Brachycera</taxon>
        <taxon>Muscomorpha</taxon>
        <taxon>Tephritoidea</taxon>
        <taxon>Tephritidae</taxon>
        <taxon>Ceratitis</taxon>
        <taxon>Ceratitis</taxon>
    </lineage>
</organism>
<keyword evidence="2" id="KW-0472">Membrane</keyword>
<evidence type="ECO:0000256" key="2">
    <source>
        <dbReference type="SAM" id="Phobius"/>
    </source>
</evidence>
<reference evidence="3" key="3">
    <citation type="submission" date="2020-11" db="EMBL/GenBank/DDBJ databases">
        <authorList>
            <person name="Whitehead M."/>
        </authorList>
    </citation>
    <scope>NUCLEOTIDE SEQUENCE</scope>
    <source>
        <strain evidence="3">EGII</strain>
    </source>
</reference>
<feature type="transmembrane region" description="Helical" evidence="2">
    <location>
        <begin position="32"/>
        <end position="50"/>
    </location>
</feature>
<protein>
    <submittedName>
        <fullName evidence="3">(Mediterranean fruit fly) hypothetical protein</fullName>
    </submittedName>
    <submittedName>
        <fullName evidence="4">Transmembrane protein 164</fullName>
    </submittedName>
</protein>
<feature type="region of interest" description="Disordered" evidence="1">
    <location>
        <begin position="304"/>
        <end position="323"/>
    </location>
</feature>
<keyword evidence="2" id="KW-1133">Transmembrane helix</keyword>
<feature type="compositionally biased region" description="Low complexity" evidence="1">
    <location>
        <begin position="306"/>
        <end position="323"/>
    </location>
</feature>
<reference evidence="4" key="2">
    <citation type="journal article" date="2014" name="BMC Genomics">
        <title>A genomic perspective to assessing quality of mass-reared SIT flies used in Mediterranean fruit fly (Ceratitis capitata) eradication in California.</title>
        <authorList>
            <person name="Calla B."/>
            <person name="Hall B."/>
            <person name="Hou S."/>
            <person name="Geib S.M."/>
        </authorList>
    </citation>
    <scope>NUCLEOTIDE SEQUENCE</scope>
</reference>
<dbReference type="AlphaFoldDB" id="W8BDR7"/>
<evidence type="ECO:0000313" key="3">
    <source>
        <dbReference type="EMBL" id="CAD7012205.1"/>
    </source>
</evidence>
<gene>
    <name evidence="4" type="primary">TM164</name>
    <name evidence="3" type="ORF">CCAP1982_LOCUS20306</name>
</gene>
<evidence type="ECO:0000313" key="4">
    <source>
        <dbReference type="EMBL" id="JAB96837.1"/>
    </source>
</evidence>
<dbReference type="EMBL" id="CAJHJT010000056">
    <property type="protein sequence ID" value="CAD7012205.1"/>
    <property type="molecule type" value="Genomic_DNA"/>
</dbReference>
<dbReference type="PANTHER" id="PTHR20948">
    <property type="entry name" value="TRANSMEMBRANE PROTEIN 164"/>
    <property type="match status" value="1"/>
</dbReference>
<dbReference type="EMBL" id="GAMC01009719">
    <property type="protein sequence ID" value="JAB96836.1"/>
    <property type="molecule type" value="mRNA"/>
</dbReference>
<evidence type="ECO:0000256" key="1">
    <source>
        <dbReference type="SAM" id="MobiDB-lite"/>
    </source>
</evidence>
<dbReference type="KEGG" id="ccat:101454193"/>
<keyword evidence="2 4" id="KW-0812">Transmembrane</keyword>
<dbReference type="Pfam" id="PF14808">
    <property type="entry name" value="TMEM164"/>
    <property type="match status" value="1"/>
</dbReference>
<sequence>MDWTWAIAGVNDDIPRTAGPECVNYMTNRRRWTESIILSSIFIYLIYRAAKRMNPIVLPTAKEINKPHSAIRLMLIIMMTLIFGIELGFKFANRNMIYVLNPCHIQTVVQIYLLAAKPSKTTIALFRIQMNNLNGPFLAFLFPEVECRTLYFEQATYWIQHALLYIIPVYLLKTGAYQMEDINDYNWTTIGTATMLLYHFAFLSTISMYIGINLSHMLCAAQSDPFQGQNYRIAATIHEIFLCPILNKVTVLLCCKPTTTVMLTKKLKPNLELRLTNSNNTARRISTENALLTARLDNTYEQLSRSVPATPTSQSPTTSTGSPISEISLVAEMAAAVAAGSGPVTIMRRLKRNSINALTGESVSGVQLGAADQEERTNTTYVRDMIDLLNGECANTTTSVANDDYTMPTTKID</sequence>